<keyword evidence="3" id="KW-1185">Reference proteome</keyword>
<gene>
    <name evidence="2" type="ORF">GCM10007874_68150</name>
</gene>
<keyword evidence="1" id="KW-1277">Toxin-antitoxin system</keyword>
<comment type="caution">
    <text evidence="2">The sequence shown here is derived from an EMBL/GenBank/DDBJ whole genome shotgun (WGS) entry which is preliminary data.</text>
</comment>
<protein>
    <recommendedName>
        <fullName evidence="4">Type II toxin-antitoxin system RelE/ParE family toxin</fullName>
    </recommendedName>
</protein>
<evidence type="ECO:0000313" key="2">
    <source>
        <dbReference type="EMBL" id="GLS23794.1"/>
    </source>
</evidence>
<sequence length="115" mass="13121">MSRTRWRIRLGDYVNQDFVQILEYTLDQFGARQADICEVTLTEAIAELVDGPDIVGSRRRDEILPGLRTLHVARHGRKGCHFIMCRAIGDDEIEIMRLLYDGMDLAAHVPPSALR</sequence>
<dbReference type="InterPro" id="IPR007712">
    <property type="entry name" value="RelE/ParE_toxin"/>
</dbReference>
<organism evidence="2 3">
    <name type="scientific">Labrys miyagiensis</name>
    <dbReference type="NCBI Taxonomy" id="346912"/>
    <lineage>
        <taxon>Bacteria</taxon>
        <taxon>Pseudomonadati</taxon>
        <taxon>Pseudomonadota</taxon>
        <taxon>Alphaproteobacteria</taxon>
        <taxon>Hyphomicrobiales</taxon>
        <taxon>Xanthobacteraceae</taxon>
        <taxon>Labrys</taxon>
    </lineage>
</organism>
<dbReference type="EMBL" id="BSPC01000081">
    <property type="protein sequence ID" value="GLS23794.1"/>
    <property type="molecule type" value="Genomic_DNA"/>
</dbReference>
<dbReference type="Gene3D" id="3.30.2310.20">
    <property type="entry name" value="RelE-like"/>
    <property type="match status" value="1"/>
</dbReference>
<dbReference type="Pfam" id="PF05016">
    <property type="entry name" value="ParE_toxin"/>
    <property type="match status" value="1"/>
</dbReference>
<reference evidence="3" key="1">
    <citation type="journal article" date="2019" name="Int. J. Syst. Evol. Microbiol.">
        <title>The Global Catalogue of Microorganisms (GCM) 10K type strain sequencing project: providing services to taxonomists for standard genome sequencing and annotation.</title>
        <authorList>
            <consortium name="The Broad Institute Genomics Platform"/>
            <consortium name="The Broad Institute Genome Sequencing Center for Infectious Disease"/>
            <person name="Wu L."/>
            <person name="Ma J."/>
        </authorList>
    </citation>
    <scope>NUCLEOTIDE SEQUENCE [LARGE SCALE GENOMIC DNA]</scope>
    <source>
        <strain evidence="3">NBRC 101365</strain>
    </source>
</reference>
<dbReference type="Proteomes" id="UP001156882">
    <property type="component" value="Unassembled WGS sequence"/>
</dbReference>
<evidence type="ECO:0000256" key="1">
    <source>
        <dbReference type="ARBA" id="ARBA00022649"/>
    </source>
</evidence>
<accession>A0ABQ6CVT8</accession>
<evidence type="ECO:0000313" key="3">
    <source>
        <dbReference type="Proteomes" id="UP001156882"/>
    </source>
</evidence>
<name>A0ABQ6CVT8_9HYPH</name>
<evidence type="ECO:0008006" key="4">
    <source>
        <dbReference type="Google" id="ProtNLM"/>
    </source>
</evidence>
<dbReference type="InterPro" id="IPR035093">
    <property type="entry name" value="RelE/ParE_toxin_dom_sf"/>
</dbReference>
<dbReference type="RefSeq" id="WP_284316726.1">
    <property type="nucleotide sequence ID" value="NZ_BSPC01000081.1"/>
</dbReference>
<proteinExistence type="predicted"/>